<dbReference type="SUPFAM" id="SSF50249">
    <property type="entry name" value="Nucleic acid-binding proteins"/>
    <property type="match status" value="1"/>
</dbReference>
<dbReference type="CDD" id="cd04496">
    <property type="entry name" value="SSB_OBF"/>
    <property type="match status" value="1"/>
</dbReference>
<dbReference type="HAMAP" id="MF_00984">
    <property type="entry name" value="SSB"/>
    <property type="match status" value="1"/>
</dbReference>
<sequence length="109" mass="12506">MNKVYLIGRITRDLELQYFGNGERSYVKFTLAVDEYNPTSKEPSTNFIDIVAFDKKAEILSKYVAKGHKLSIEGKIKTGSYLDKNNIKKYTVDVVLDNFDFIDNKSNVI</sequence>
<dbReference type="NCBIfam" id="TIGR00621">
    <property type="entry name" value="ssb"/>
    <property type="match status" value="1"/>
</dbReference>
<accession>M1M7M3</accession>
<name>M1M7M3_9CLOT</name>
<comment type="subunit">
    <text evidence="2">Homotetramer.</text>
</comment>
<dbReference type="OrthoDB" id="1828554at2"/>
<protein>
    <recommendedName>
        <fullName evidence="2 3">Single-stranded DNA-binding protein</fullName>
        <shortName evidence="2">SSB</shortName>
    </recommendedName>
</protein>
<dbReference type="KEGG" id="csr:Cspa_c01370"/>
<dbReference type="EMBL" id="CP004121">
    <property type="protein sequence ID" value="AGF53964.1"/>
    <property type="molecule type" value="Genomic_DNA"/>
</dbReference>
<dbReference type="GO" id="GO:0009295">
    <property type="term" value="C:nucleoid"/>
    <property type="evidence" value="ECO:0007669"/>
    <property type="project" value="TreeGrafter"/>
</dbReference>
<dbReference type="GO" id="GO:0006260">
    <property type="term" value="P:DNA replication"/>
    <property type="evidence" value="ECO:0007669"/>
    <property type="project" value="InterPro"/>
</dbReference>
<dbReference type="PANTHER" id="PTHR10302:SF27">
    <property type="entry name" value="SINGLE-STRANDED DNA-BINDING PROTEIN"/>
    <property type="match status" value="1"/>
</dbReference>
<evidence type="ECO:0000313" key="5">
    <source>
        <dbReference type="Proteomes" id="UP000011728"/>
    </source>
</evidence>
<dbReference type="PATRIC" id="fig|931276.5.peg.120"/>
<dbReference type="AlphaFoldDB" id="M1M7M3"/>
<dbReference type="InterPro" id="IPR000424">
    <property type="entry name" value="Primosome_PriB/ssb"/>
</dbReference>
<reference evidence="4 5" key="1">
    <citation type="submission" date="2013-02" db="EMBL/GenBank/DDBJ databases">
        <title>Genome sequence of Clostridium saccharoperbutylacetonicum N1-4(HMT).</title>
        <authorList>
            <person name="Poehlein A."/>
            <person name="Daniel R."/>
        </authorList>
    </citation>
    <scope>NUCLEOTIDE SEQUENCE [LARGE SCALE GENOMIC DNA]</scope>
    <source>
        <strain evidence="5">N1-4(HMT)</strain>
    </source>
</reference>
<dbReference type="STRING" id="36745.CLSAP_01340"/>
<keyword evidence="1 2" id="KW-0238">DNA-binding</keyword>
<gene>
    <name evidence="4" type="ORF">Cspa_c01370</name>
</gene>
<evidence type="ECO:0000256" key="1">
    <source>
        <dbReference type="ARBA" id="ARBA00023125"/>
    </source>
</evidence>
<organism evidence="4 5">
    <name type="scientific">Clostridium saccharoperbutylacetonicum N1-4(HMT)</name>
    <dbReference type="NCBI Taxonomy" id="931276"/>
    <lineage>
        <taxon>Bacteria</taxon>
        <taxon>Bacillati</taxon>
        <taxon>Bacillota</taxon>
        <taxon>Clostridia</taxon>
        <taxon>Eubacteriales</taxon>
        <taxon>Clostridiaceae</taxon>
        <taxon>Clostridium</taxon>
    </lineage>
</organism>
<proteinExistence type="inferred from homology"/>
<dbReference type="eggNOG" id="COG0629">
    <property type="taxonomic scope" value="Bacteria"/>
</dbReference>
<evidence type="ECO:0000256" key="2">
    <source>
        <dbReference type="HAMAP-Rule" id="MF_00984"/>
    </source>
</evidence>
<evidence type="ECO:0000313" key="4">
    <source>
        <dbReference type="EMBL" id="AGF53964.1"/>
    </source>
</evidence>
<evidence type="ECO:0000256" key="3">
    <source>
        <dbReference type="PIRNR" id="PIRNR002070"/>
    </source>
</evidence>
<dbReference type="PROSITE" id="PS50935">
    <property type="entry name" value="SSB"/>
    <property type="match status" value="1"/>
</dbReference>
<dbReference type="Proteomes" id="UP000011728">
    <property type="component" value="Chromosome"/>
</dbReference>
<dbReference type="PIRSF" id="PIRSF002070">
    <property type="entry name" value="SSB"/>
    <property type="match status" value="1"/>
</dbReference>
<dbReference type="PANTHER" id="PTHR10302">
    <property type="entry name" value="SINGLE-STRANDED DNA-BINDING PROTEIN"/>
    <property type="match status" value="1"/>
</dbReference>
<comment type="caution">
    <text evidence="2">Lacks conserved residue(s) required for the propagation of feature annotation.</text>
</comment>
<dbReference type="HOGENOM" id="CLU_078758_6_1_9"/>
<dbReference type="InterPro" id="IPR012340">
    <property type="entry name" value="NA-bd_OB-fold"/>
</dbReference>
<dbReference type="Gene3D" id="2.40.50.140">
    <property type="entry name" value="Nucleic acid-binding proteins"/>
    <property type="match status" value="1"/>
</dbReference>
<dbReference type="RefSeq" id="WP_015390300.1">
    <property type="nucleotide sequence ID" value="NC_020291.1"/>
</dbReference>
<keyword evidence="5" id="KW-1185">Reference proteome</keyword>
<dbReference type="GO" id="GO:0003697">
    <property type="term" value="F:single-stranded DNA binding"/>
    <property type="evidence" value="ECO:0007669"/>
    <property type="project" value="UniProtKB-UniRule"/>
</dbReference>
<dbReference type="Pfam" id="PF00436">
    <property type="entry name" value="SSB"/>
    <property type="match status" value="1"/>
</dbReference>
<dbReference type="InterPro" id="IPR011344">
    <property type="entry name" value="ssDNA-bd"/>
</dbReference>